<dbReference type="VEuPathDB" id="VectorBase:AMEC014265"/>
<organism evidence="2 3">
    <name type="scientific">Anopheles melas</name>
    <dbReference type="NCBI Taxonomy" id="34690"/>
    <lineage>
        <taxon>Eukaryota</taxon>
        <taxon>Metazoa</taxon>
        <taxon>Ecdysozoa</taxon>
        <taxon>Arthropoda</taxon>
        <taxon>Hexapoda</taxon>
        <taxon>Insecta</taxon>
        <taxon>Pterygota</taxon>
        <taxon>Neoptera</taxon>
        <taxon>Endopterygota</taxon>
        <taxon>Diptera</taxon>
        <taxon>Nematocera</taxon>
        <taxon>Culicoidea</taxon>
        <taxon>Culicidae</taxon>
        <taxon>Anophelinae</taxon>
        <taxon>Anopheles</taxon>
    </lineage>
</organism>
<evidence type="ECO:0000313" key="3">
    <source>
        <dbReference type="Proteomes" id="UP000075902"/>
    </source>
</evidence>
<feature type="region of interest" description="Disordered" evidence="1">
    <location>
        <begin position="66"/>
        <end position="118"/>
    </location>
</feature>
<dbReference type="Proteomes" id="UP000075902">
    <property type="component" value="Unassembled WGS sequence"/>
</dbReference>
<protein>
    <submittedName>
        <fullName evidence="2">Uncharacterized protein</fullName>
    </submittedName>
</protein>
<evidence type="ECO:0000313" key="2">
    <source>
        <dbReference type="EnsemblMetazoa" id="AMEC014265-PA"/>
    </source>
</evidence>
<sequence length="118" mass="12757">MLPDYAATDDDRFALAMASAQFTTCHDLGSLSSALTPAVDPCSTNAGAKLNGQTLQAMDLLLGAHPSSQAINVKREPEDLRKEPKNPRNQKQPHTAGETDRPSEDGNFISARRQQQPL</sequence>
<accession>A0A182U5I1</accession>
<reference evidence="3" key="1">
    <citation type="submission" date="2014-01" db="EMBL/GenBank/DDBJ databases">
        <title>The Genome Sequence of Anopheles melas CM1001059_A (V2).</title>
        <authorList>
            <consortium name="The Broad Institute Genomics Platform"/>
            <person name="Neafsey D.E."/>
            <person name="Besansky N."/>
            <person name="Howell P."/>
            <person name="Walton C."/>
            <person name="Young S.K."/>
            <person name="Zeng Q."/>
            <person name="Gargeya S."/>
            <person name="Fitzgerald M."/>
            <person name="Haas B."/>
            <person name="Abouelleil A."/>
            <person name="Allen A.W."/>
            <person name="Alvarado L."/>
            <person name="Arachchi H.M."/>
            <person name="Berlin A.M."/>
            <person name="Chapman S.B."/>
            <person name="Gainer-Dewar J."/>
            <person name="Goldberg J."/>
            <person name="Griggs A."/>
            <person name="Gujja S."/>
            <person name="Hansen M."/>
            <person name="Howarth C."/>
            <person name="Imamovic A."/>
            <person name="Ireland A."/>
            <person name="Larimer J."/>
            <person name="McCowan C."/>
            <person name="Murphy C."/>
            <person name="Pearson M."/>
            <person name="Poon T.W."/>
            <person name="Priest M."/>
            <person name="Roberts A."/>
            <person name="Saif S."/>
            <person name="Shea T."/>
            <person name="Sisk P."/>
            <person name="Sykes S."/>
            <person name="Wortman J."/>
            <person name="Nusbaum C."/>
            <person name="Birren B."/>
        </authorList>
    </citation>
    <scope>NUCLEOTIDE SEQUENCE [LARGE SCALE GENOMIC DNA]</scope>
    <source>
        <strain evidence="3">CM1001059</strain>
    </source>
</reference>
<feature type="compositionally biased region" description="Basic and acidic residues" evidence="1">
    <location>
        <begin position="73"/>
        <end position="86"/>
    </location>
</feature>
<dbReference type="AlphaFoldDB" id="A0A182U5I1"/>
<proteinExistence type="predicted"/>
<evidence type="ECO:0000256" key="1">
    <source>
        <dbReference type="SAM" id="MobiDB-lite"/>
    </source>
</evidence>
<reference evidence="2" key="2">
    <citation type="submission" date="2020-05" db="UniProtKB">
        <authorList>
            <consortium name="EnsemblMetazoa"/>
        </authorList>
    </citation>
    <scope>IDENTIFICATION</scope>
    <source>
        <strain evidence="2">CM1001059</strain>
    </source>
</reference>
<dbReference type="EnsemblMetazoa" id="AMEC014265-RA">
    <property type="protein sequence ID" value="AMEC014265-PA"/>
    <property type="gene ID" value="AMEC014265"/>
</dbReference>
<keyword evidence="3" id="KW-1185">Reference proteome</keyword>
<name>A0A182U5I1_9DIPT</name>